<accession>A0A7J5A8E2</accession>
<dbReference type="Pfam" id="PF16483">
    <property type="entry name" value="Glyco_hydro_64"/>
    <property type="match status" value="1"/>
</dbReference>
<dbReference type="OrthoDB" id="5513218at2"/>
<dbReference type="Gene3D" id="2.60.40.1080">
    <property type="match status" value="1"/>
</dbReference>
<dbReference type="InterPro" id="IPR037176">
    <property type="entry name" value="Osmotin/thaumatin-like_sf"/>
</dbReference>
<reference evidence="3 4" key="1">
    <citation type="submission" date="2019-09" db="EMBL/GenBank/DDBJ databases">
        <title>Flavobacterium sp. nov., isolated from glacier ice.</title>
        <authorList>
            <person name="Liu Q."/>
        </authorList>
    </citation>
    <scope>NUCLEOTIDE SEQUENCE [LARGE SCALE GENOMIC DNA]</scope>
    <source>
        <strain evidence="3 4">NBRC 112527</strain>
    </source>
</reference>
<evidence type="ECO:0000259" key="2">
    <source>
        <dbReference type="PROSITE" id="PS52006"/>
    </source>
</evidence>
<dbReference type="InterPro" id="IPR042517">
    <property type="entry name" value="Glyco_hydro_64_N_2"/>
</dbReference>
<protein>
    <submittedName>
        <fullName evidence="3">T9SS type A sorting domain-containing protein</fullName>
    </submittedName>
</protein>
<name>A0A7J5A8E2_9FLAO</name>
<dbReference type="InterPro" id="IPR032477">
    <property type="entry name" value="Glyco_hydro_64"/>
</dbReference>
<evidence type="ECO:0000256" key="1">
    <source>
        <dbReference type="ARBA" id="ARBA00022729"/>
    </source>
</evidence>
<dbReference type="Proteomes" id="UP000490922">
    <property type="component" value="Unassembled WGS sequence"/>
</dbReference>
<dbReference type="RefSeq" id="WP_151108572.1">
    <property type="nucleotide sequence ID" value="NZ_WAEM01000012.1"/>
</dbReference>
<gene>
    <name evidence="3" type="ORF">F6464_13965</name>
</gene>
<keyword evidence="1" id="KW-0732">Signal</keyword>
<comment type="caution">
    <text evidence="3">The sequence shown here is derived from an EMBL/GenBank/DDBJ whole genome shotgun (WGS) entry which is preliminary data.</text>
</comment>
<dbReference type="EMBL" id="WAEM01000012">
    <property type="protein sequence ID" value="KAB1153768.1"/>
    <property type="molecule type" value="Genomic_DNA"/>
</dbReference>
<dbReference type="PANTHER" id="PTHR38165:SF1">
    <property type="entry name" value="GLUCANASE B"/>
    <property type="match status" value="1"/>
</dbReference>
<dbReference type="PANTHER" id="PTHR38165">
    <property type="match status" value="1"/>
</dbReference>
<feature type="domain" description="GH64" evidence="2">
    <location>
        <begin position="20"/>
        <end position="429"/>
    </location>
</feature>
<evidence type="ECO:0000313" key="4">
    <source>
        <dbReference type="Proteomes" id="UP000490922"/>
    </source>
</evidence>
<proteinExistence type="predicted"/>
<keyword evidence="4" id="KW-1185">Reference proteome</keyword>
<dbReference type="InterPro" id="IPR026444">
    <property type="entry name" value="Secre_tail"/>
</dbReference>
<evidence type="ECO:0000313" key="3">
    <source>
        <dbReference type="EMBL" id="KAB1153768.1"/>
    </source>
</evidence>
<dbReference type="Gene3D" id="3.30.920.50">
    <property type="entry name" value="Beta-1,3-glucanase, C-terminal domain"/>
    <property type="match status" value="1"/>
</dbReference>
<dbReference type="NCBIfam" id="TIGR04183">
    <property type="entry name" value="Por_Secre_tail"/>
    <property type="match status" value="1"/>
</dbReference>
<sequence length="712" mass="78501">MKIITLFFISLLFFVPNSFSQTLKLPYVFENNSEYLDSEIYITLVGKYETMGDVWMNMSTSNLIKMNADDNIISGPSWSSPAEWKYPNIFMKLSDIPNKTIQIPKELYASRIFISFKSPMYLHFLDKGGYAGANLNSSSDPNDGIRWELIELTWGGSGLFTNTSRVDAYQYPMGIEVNGFTGSVNSNLTYEQNYANAIAGEGTPKYSKVGELLSHNEIMSLWDTTVSNDYLVCKTIKTNSLDGNPIIEQPTKLPAFSKTALDSYINDIWNTYSSKDLTINIGENGVWVGRVTGDVFNFTDSRDGSIATIYSKPTTANAIDGSGPMAYTPVNASNNIVKYNEDLMIQAQISAAINRHAINTNITGSTIQYTHDSSLFFKIKPYNEYVAFFHKDNISYDSKTYAFAYDDVGDHSSTIQCTYPTNVKVIIGGLVGKNASLSKISITPQITSLNLNSTQKFSAQGYDIDNNAFPTNIIWSITNGNGTIAPNGLFSPTLSGPVTLKATDGFIFSTITFTVEDSTPINTDPCNSVAANGQYSYTVTNTSNPTITFKPTISTTGNKVCILYYSKSATGPFNGYNVTPNVPYQISATLGEKIYFYYTYSLATGGENTTVNKLHTLTIGGCNSLNISNNALADKIVVYPNPTNGQNLKILGEIENSEILIYSLIGTLVKNIVTKDQNELLINTTDLSKGFYLLKVIQKNSRQVKTFKIHVN</sequence>
<dbReference type="AlphaFoldDB" id="A0A7J5A8E2"/>
<dbReference type="InterPro" id="IPR037398">
    <property type="entry name" value="Glyco_hydro_64_fam"/>
</dbReference>
<organism evidence="3 4">
    <name type="scientific">Flavobacterium luteum</name>
    <dbReference type="NCBI Taxonomy" id="2026654"/>
    <lineage>
        <taxon>Bacteria</taxon>
        <taxon>Pseudomonadati</taxon>
        <taxon>Bacteroidota</taxon>
        <taxon>Flavobacteriia</taxon>
        <taxon>Flavobacteriales</taxon>
        <taxon>Flavobacteriaceae</taxon>
        <taxon>Flavobacterium</taxon>
    </lineage>
</organism>
<dbReference type="Gene3D" id="2.60.110.10">
    <property type="entry name" value="Thaumatin"/>
    <property type="match status" value="1"/>
</dbReference>
<dbReference type="PROSITE" id="PS52006">
    <property type="entry name" value="GH64"/>
    <property type="match status" value="1"/>
</dbReference>
<dbReference type="Pfam" id="PF18962">
    <property type="entry name" value="Por_Secre_tail"/>
    <property type="match status" value="1"/>
</dbReference>